<dbReference type="Pfam" id="PF13242">
    <property type="entry name" value="Hydrolase_like"/>
    <property type="match status" value="1"/>
</dbReference>
<dbReference type="InterPro" id="IPR006357">
    <property type="entry name" value="HAD-SF_hydro_IIA"/>
</dbReference>
<dbReference type="InterPro" id="IPR036412">
    <property type="entry name" value="HAD-like_sf"/>
</dbReference>
<keyword evidence="5" id="KW-0479">Metal-binding</keyword>
<feature type="binding site" evidence="4">
    <location>
        <position position="218"/>
    </location>
    <ligand>
        <name>substrate</name>
    </ligand>
</feature>
<dbReference type="PANTHER" id="PTHR19288:SF93">
    <property type="entry name" value="FI11325P-RELATED"/>
    <property type="match status" value="1"/>
</dbReference>
<keyword evidence="1 2" id="KW-0378">Hydrolase</keyword>
<protein>
    <submittedName>
        <fullName evidence="7">4-nitrophenylphosphatase</fullName>
    </submittedName>
</protein>
<keyword evidence="5" id="KW-0460">Magnesium</keyword>
<dbReference type="AlphaFoldDB" id="A0A0R3RZT1"/>
<evidence type="ECO:0000313" key="6">
    <source>
        <dbReference type="Proteomes" id="UP000050640"/>
    </source>
</evidence>
<dbReference type="Gene3D" id="3.40.50.1000">
    <property type="entry name" value="HAD superfamily/HAD-like"/>
    <property type="match status" value="2"/>
</dbReference>
<name>A0A0R3RZT1_9BILA</name>
<evidence type="ECO:0000256" key="3">
    <source>
        <dbReference type="PIRSR" id="PIRSR000915-1"/>
    </source>
</evidence>
<proteinExistence type="inferred from homology"/>
<dbReference type="NCBIfam" id="TIGR01460">
    <property type="entry name" value="HAD-SF-IIA"/>
    <property type="match status" value="1"/>
</dbReference>
<accession>A0A0R3RZT1</accession>
<dbReference type="WBParaSite" id="EEL_0000785101-mRNA-1">
    <property type="protein sequence ID" value="EEL_0000785101-mRNA-1"/>
    <property type="gene ID" value="EEL_0000785101"/>
</dbReference>
<feature type="active site" description="Proton donor" evidence="3">
    <location>
        <position position="24"/>
    </location>
</feature>
<dbReference type="SUPFAM" id="SSF56784">
    <property type="entry name" value="HAD-like"/>
    <property type="match status" value="1"/>
</dbReference>
<reference evidence="7" key="1">
    <citation type="submission" date="2017-02" db="UniProtKB">
        <authorList>
            <consortium name="WormBaseParasite"/>
        </authorList>
    </citation>
    <scope>IDENTIFICATION</scope>
</reference>
<organism evidence="6 7">
    <name type="scientific">Elaeophora elaphi</name>
    <dbReference type="NCBI Taxonomy" id="1147741"/>
    <lineage>
        <taxon>Eukaryota</taxon>
        <taxon>Metazoa</taxon>
        <taxon>Ecdysozoa</taxon>
        <taxon>Nematoda</taxon>
        <taxon>Chromadorea</taxon>
        <taxon>Rhabditida</taxon>
        <taxon>Spirurina</taxon>
        <taxon>Spiruromorpha</taxon>
        <taxon>Filarioidea</taxon>
        <taxon>Onchocercidae</taxon>
        <taxon>Elaeophora</taxon>
    </lineage>
</organism>
<dbReference type="PANTHER" id="PTHR19288">
    <property type="entry name" value="4-NITROPHENYLPHOSPHATASE-RELATED"/>
    <property type="match status" value="1"/>
</dbReference>
<dbReference type="PIRSF" id="PIRSF000915">
    <property type="entry name" value="PGP-type_phosphatase"/>
    <property type="match status" value="1"/>
</dbReference>
<evidence type="ECO:0000313" key="7">
    <source>
        <dbReference type="WBParaSite" id="EEL_0000785101-mRNA-1"/>
    </source>
</evidence>
<feature type="binding site" evidence="5">
    <location>
        <position position="22"/>
    </location>
    <ligand>
        <name>Mg(2+)</name>
        <dbReference type="ChEBI" id="CHEBI:18420"/>
    </ligand>
</feature>
<dbReference type="Proteomes" id="UP000050640">
    <property type="component" value="Unplaced"/>
</dbReference>
<dbReference type="STRING" id="1147741.A0A0R3RZT1"/>
<comment type="cofactor">
    <cofactor evidence="5">
        <name>Mg(2+)</name>
        <dbReference type="ChEBI" id="CHEBI:18420"/>
    </cofactor>
    <text evidence="5">Divalent metal ions. Mg(2+) is the most effective.</text>
</comment>
<evidence type="ECO:0000256" key="2">
    <source>
        <dbReference type="PIRNR" id="PIRNR000915"/>
    </source>
</evidence>
<evidence type="ECO:0000256" key="1">
    <source>
        <dbReference type="ARBA" id="ARBA00022801"/>
    </source>
</evidence>
<keyword evidence="6" id="KW-1185">Reference proteome</keyword>
<feature type="binding site" evidence="5">
    <location>
        <position position="24"/>
    </location>
    <ligand>
        <name>Mg(2+)</name>
        <dbReference type="ChEBI" id="CHEBI:18420"/>
    </ligand>
</feature>
<dbReference type="NCBIfam" id="TIGR01452">
    <property type="entry name" value="PGP_euk"/>
    <property type="match status" value="1"/>
</dbReference>
<dbReference type="Pfam" id="PF13344">
    <property type="entry name" value="Hydrolase_6"/>
    <property type="match status" value="1"/>
</dbReference>
<feature type="active site" description="Nucleophile" evidence="3">
    <location>
        <position position="22"/>
    </location>
</feature>
<comment type="similarity">
    <text evidence="2">Belongs to the HAD-like hydrolase superfamily.</text>
</comment>
<feature type="binding site" evidence="5">
    <location>
        <position position="243"/>
    </location>
    <ligand>
        <name>Mg(2+)</name>
        <dbReference type="ChEBI" id="CHEBI:18420"/>
    </ligand>
</feature>
<dbReference type="InterPro" id="IPR006349">
    <property type="entry name" value="PGP_euk"/>
</dbReference>
<dbReference type="GO" id="GO:0016791">
    <property type="term" value="F:phosphatase activity"/>
    <property type="evidence" value="ECO:0007669"/>
    <property type="project" value="InterPro"/>
</dbReference>
<sequence>MSGVQQADGHQLINSFDSFLFDADGVLWLDDNPIPGAADFLRHLLSAGKNVFIVTNNSTKTLDDYVKKCKQIGFDMIPDDHILSPAKVLAHILVKEKSDLPVYIVGSSGLQRELKKEGIESFGTGPDPVESYTNVESIQQIDTSRKVRAVVVSFDIHLSYPKIMRAANYINQPGVRFYATNPDPRLPGPVPGIVIPGSGVAMRAVQTAADKEPIIIGKPSKTMFEYIKERFNLKAEKSVIFGDSCITDIKFGHANGLTSVLVGTGVHNLDKVGEFEKQGCEDLIPTYYTPSLKVLFDMLQK</sequence>
<evidence type="ECO:0000256" key="5">
    <source>
        <dbReference type="PIRSR" id="PIRSR000915-3"/>
    </source>
</evidence>
<dbReference type="GO" id="GO:0046872">
    <property type="term" value="F:metal ion binding"/>
    <property type="evidence" value="ECO:0007669"/>
    <property type="project" value="UniProtKB-KW"/>
</dbReference>
<dbReference type="InterPro" id="IPR023214">
    <property type="entry name" value="HAD_sf"/>
</dbReference>
<dbReference type="GO" id="GO:0005737">
    <property type="term" value="C:cytoplasm"/>
    <property type="evidence" value="ECO:0007669"/>
    <property type="project" value="TreeGrafter"/>
</dbReference>
<evidence type="ECO:0000256" key="4">
    <source>
        <dbReference type="PIRSR" id="PIRSR000915-2"/>
    </source>
</evidence>